<feature type="compositionally biased region" description="Basic residues" evidence="1">
    <location>
        <begin position="100"/>
        <end position="110"/>
    </location>
</feature>
<feature type="region of interest" description="Disordered" evidence="1">
    <location>
        <begin position="72"/>
        <end position="110"/>
    </location>
</feature>
<evidence type="ECO:0000313" key="3">
    <source>
        <dbReference type="Proteomes" id="UP000762676"/>
    </source>
</evidence>
<organism evidence="2 3">
    <name type="scientific">Elysia marginata</name>
    <dbReference type="NCBI Taxonomy" id="1093978"/>
    <lineage>
        <taxon>Eukaryota</taxon>
        <taxon>Metazoa</taxon>
        <taxon>Spiralia</taxon>
        <taxon>Lophotrochozoa</taxon>
        <taxon>Mollusca</taxon>
        <taxon>Gastropoda</taxon>
        <taxon>Heterobranchia</taxon>
        <taxon>Euthyneura</taxon>
        <taxon>Panpulmonata</taxon>
        <taxon>Sacoglossa</taxon>
        <taxon>Placobranchoidea</taxon>
        <taxon>Plakobranchidae</taxon>
        <taxon>Elysia</taxon>
    </lineage>
</organism>
<dbReference type="AlphaFoldDB" id="A0AAV4FYG5"/>
<dbReference type="EMBL" id="BMAT01011726">
    <property type="protein sequence ID" value="GFR77996.1"/>
    <property type="molecule type" value="Genomic_DNA"/>
</dbReference>
<gene>
    <name evidence="2" type="ORF">ElyMa_005838700</name>
</gene>
<comment type="caution">
    <text evidence="2">The sequence shown here is derived from an EMBL/GenBank/DDBJ whole genome shotgun (WGS) entry which is preliminary data.</text>
</comment>
<evidence type="ECO:0000256" key="1">
    <source>
        <dbReference type="SAM" id="MobiDB-lite"/>
    </source>
</evidence>
<keyword evidence="3" id="KW-1185">Reference proteome</keyword>
<evidence type="ECO:0000313" key="2">
    <source>
        <dbReference type="EMBL" id="GFR77996.1"/>
    </source>
</evidence>
<sequence>MVKNPAIIESRCGSEGFPKSCNGFYYHKFRGETIHFELNNQQSSELELRLELLNRRIHQPGLAWPVKQITTCRPSRSTRPEPRETMPSNSRPNDCAKCPGRGRARFRGSG</sequence>
<accession>A0AAV4FYG5</accession>
<reference evidence="2 3" key="1">
    <citation type="journal article" date="2021" name="Elife">
        <title>Chloroplast acquisition without the gene transfer in kleptoplastic sea slugs, Plakobranchus ocellatus.</title>
        <authorList>
            <person name="Maeda T."/>
            <person name="Takahashi S."/>
            <person name="Yoshida T."/>
            <person name="Shimamura S."/>
            <person name="Takaki Y."/>
            <person name="Nagai Y."/>
            <person name="Toyoda A."/>
            <person name="Suzuki Y."/>
            <person name="Arimoto A."/>
            <person name="Ishii H."/>
            <person name="Satoh N."/>
            <person name="Nishiyama T."/>
            <person name="Hasebe M."/>
            <person name="Maruyama T."/>
            <person name="Minagawa J."/>
            <person name="Obokata J."/>
            <person name="Shigenobu S."/>
        </authorList>
    </citation>
    <scope>NUCLEOTIDE SEQUENCE [LARGE SCALE GENOMIC DNA]</scope>
</reference>
<protein>
    <submittedName>
        <fullName evidence="2">Uncharacterized protein</fullName>
    </submittedName>
</protein>
<name>A0AAV4FYG5_9GAST</name>
<proteinExistence type="predicted"/>
<dbReference type="Proteomes" id="UP000762676">
    <property type="component" value="Unassembled WGS sequence"/>
</dbReference>